<evidence type="ECO:0000313" key="2">
    <source>
        <dbReference type="EMBL" id="MBC1511195.1"/>
    </source>
</evidence>
<dbReference type="EMBL" id="JAASUB010000026">
    <property type="protein sequence ID" value="MBC1511195.1"/>
    <property type="molecule type" value="Genomic_DNA"/>
</dbReference>
<evidence type="ECO:0000313" key="3">
    <source>
        <dbReference type="Proteomes" id="UP000587800"/>
    </source>
</evidence>
<sequence length="51" mass="5945">MEKGEDYYIHIVQTTNFGEDEAEEFLATKEQIAANKKQEEEKNVVLKREIG</sequence>
<organism evidence="2 3">
    <name type="scientific">Listeria immobilis</name>
    <dbReference type="NCBI Taxonomy" id="2713502"/>
    <lineage>
        <taxon>Bacteria</taxon>
        <taxon>Bacillati</taxon>
        <taxon>Bacillota</taxon>
        <taxon>Bacilli</taxon>
        <taxon>Bacillales</taxon>
        <taxon>Listeriaceae</taxon>
        <taxon>Listeria</taxon>
    </lineage>
</organism>
<accession>A0ABR6SZV6</accession>
<comment type="caution">
    <text evidence="2">The sequence shown here is derived from an EMBL/GenBank/DDBJ whole genome shotgun (WGS) entry which is preliminary data.</text>
</comment>
<protein>
    <submittedName>
        <fullName evidence="2">Uncharacterized protein</fullName>
    </submittedName>
</protein>
<dbReference type="Proteomes" id="UP000587800">
    <property type="component" value="Unassembled WGS sequence"/>
</dbReference>
<gene>
    <name evidence="2" type="ORF">HCJ59_15045</name>
</gene>
<proteinExistence type="predicted"/>
<dbReference type="RefSeq" id="WP_185395770.1">
    <property type="nucleotide sequence ID" value="NZ_JAASUB010000026.1"/>
</dbReference>
<keyword evidence="3" id="KW-1185">Reference proteome</keyword>
<keyword evidence="1" id="KW-0175">Coiled coil</keyword>
<feature type="coiled-coil region" evidence="1">
    <location>
        <begin position="22"/>
        <end position="49"/>
    </location>
</feature>
<reference evidence="2 3" key="1">
    <citation type="submission" date="2020-03" db="EMBL/GenBank/DDBJ databases">
        <title>Soil Listeria distribution.</title>
        <authorList>
            <person name="Liao J."/>
            <person name="Wiedmann M."/>
        </authorList>
    </citation>
    <scope>NUCLEOTIDE SEQUENCE [LARGE SCALE GENOMIC DNA]</scope>
    <source>
        <strain evidence="2 3">FSL L7-1515</strain>
    </source>
</reference>
<evidence type="ECO:0000256" key="1">
    <source>
        <dbReference type="SAM" id="Coils"/>
    </source>
</evidence>
<name>A0ABR6SZV6_9LIST</name>